<name>A0A2W1N992_9FLAO</name>
<sequence length="91" mass="10134">MKTIKGILFFTLSLVFLSVSCEKQDPEPEFTQGFSCKINGVEWVAKTPASISGSVPVYASYIETTGQFNLTGSKIDKDQNIDQSIYIYIRV</sequence>
<reference evidence="1 2" key="1">
    <citation type="submission" date="2018-06" db="EMBL/GenBank/DDBJ databases">
        <title>The draft genome sequence of Crocinitomix sp. SM1701.</title>
        <authorList>
            <person name="Zhang X."/>
        </authorList>
    </citation>
    <scope>NUCLEOTIDE SEQUENCE [LARGE SCALE GENOMIC DNA]</scope>
    <source>
        <strain evidence="1 2">SM1701</strain>
    </source>
</reference>
<organism evidence="1 2">
    <name type="scientific">Putridiphycobacter roseus</name>
    <dbReference type="NCBI Taxonomy" id="2219161"/>
    <lineage>
        <taxon>Bacteria</taxon>
        <taxon>Pseudomonadati</taxon>
        <taxon>Bacteroidota</taxon>
        <taxon>Flavobacteriia</taxon>
        <taxon>Flavobacteriales</taxon>
        <taxon>Crocinitomicaceae</taxon>
        <taxon>Putridiphycobacter</taxon>
    </lineage>
</organism>
<evidence type="ECO:0000313" key="2">
    <source>
        <dbReference type="Proteomes" id="UP000249248"/>
    </source>
</evidence>
<keyword evidence="2" id="KW-1185">Reference proteome</keyword>
<accession>A0A2W1N992</accession>
<dbReference type="AlphaFoldDB" id="A0A2W1N992"/>
<evidence type="ECO:0008006" key="3">
    <source>
        <dbReference type="Google" id="ProtNLM"/>
    </source>
</evidence>
<dbReference type="EMBL" id="QKSB01000016">
    <property type="protein sequence ID" value="PZE15825.1"/>
    <property type="molecule type" value="Genomic_DNA"/>
</dbReference>
<proteinExistence type="predicted"/>
<dbReference type="PROSITE" id="PS51257">
    <property type="entry name" value="PROKAR_LIPOPROTEIN"/>
    <property type="match status" value="1"/>
</dbReference>
<gene>
    <name evidence="1" type="ORF">DNU06_16260</name>
</gene>
<dbReference type="RefSeq" id="WP_111064564.1">
    <property type="nucleotide sequence ID" value="NZ_JBHUCU010000030.1"/>
</dbReference>
<evidence type="ECO:0000313" key="1">
    <source>
        <dbReference type="EMBL" id="PZE15825.1"/>
    </source>
</evidence>
<protein>
    <recommendedName>
        <fullName evidence="3">Lipoprotein</fullName>
    </recommendedName>
</protein>
<dbReference type="Proteomes" id="UP000249248">
    <property type="component" value="Unassembled WGS sequence"/>
</dbReference>
<comment type="caution">
    <text evidence="1">The sequence shown here is derived from an EMBL/GenBank/DDBJ whole genome shotgun (WGS) entry which is preliminary data.</text>
</comment>